<dbReference type="AlphaFoldDB" id="A0A9W8YGB9"/>
<evidence type="ECO:0000256" key="1">
    <source>
        <dbReference type="ARBA" id="ARBA00001971"/>
    </source>
</evidence>
<proteinExistence type="inferred from homology"/>
<dbReference type="InterPro" id="IPR036396">
    <property type="entry name" value="Cyt_P450_sf"/>
</dbReference>
<dbReference type="GO" id="GO:0004497">
    <property type="term" value="F:monooxygenase activity"/>
    <property type="evidence" value="ECO:0007669"/>
    <property type="project" value="UniProtKB-KW"/>
</dbReference>
<accession>A0A9W8YGB9</accession>
<dbReference type="GO" id="GO:0016705">
    <property type="term" value="F:oxidoreductase activity, acting on paired donors, with incorporation or reduction of molecular oxygen"/>
    <property type="evidence" value="ECO:0007669"/>
    <property type="project" value="InterPro"/>
</dbReference>
<dbReference type="EMBL" id="JAPEUY010000001">
    <property type="protein sequence ID" value="KAJ4377221.1"/>
    <property type="molecule type" value="Genomic_DNA"/>
</dbReference>
<dbReference type="PANTHER" id="PTHR24287">
    <property type="entry name" value="P450, PUTATIVE (EUROFUNG)-RELATED"/>
    <property type="match status" value="1"/>
</dbReference>
<dbReference type="Pfam" id="PF00067">
    <property type="entry name" value="p450"/>
    <property type="match status" value="2"/>
</dbReference>
<evidence type="ECO:0000256" key="3">
    <source>
        <dbReference type="ARBA" id="ARBA00022723"/>
    </source>
</evidence>
<evidence type="ECO:0000313" key="8">
    <source>
        <dbReference type="EMBL" id="KAJ4377221.1"/>
    </source>
</evidence>
<gene>
    <name evidence="8" type="ORF">N0V83_000044</name>
</gene>
<comment type="cofactor">
    <cofactor evidence="1">
        <name>heme</name>
        <dbReference type="ChEBI" id="CHEBI:30413"/>
    </cofactor>
</comment>
<dbReference type="PANTHER" id="PTHR24287:SF5">
    <property type="entry name" value="P450, PUTATIVE (EUROFUNG)-RELATED"/>
    <property type="match status" value="1"/>
</dbReference>
<evidence type="ECO:0000256" key="5">
    <source>
        <dbReference type="ARBA" id="ARBA00023004"/>
    </source>
</evidence>
<evidence type="ECO:0000256" key="2">
    <source>
        <dbReference type="ARBA" id="ARBA00010617"/>
    </source>
</evidence>
<evidence type="ECO:0000256" key="7">
    <source>
        <dbReference type="RuleBase" id="RU000461"/>
    </source>
</evidence>
<keyword evidence="5 7" id="KW-0408">Iron</keyword>
<dbReference type="OrthoDB" id="1470350at2759"/>
<keyword evidence="6 7" id="KW-0503">Monooxygenase</keyword>
<comment type="caution">
    <text evidence="8">The sequence shown here is derived from an EMBL/GenBank/DDBJ whole genome shotgun (WGS) entry which is preliminary data.</text>
</comment>
<evidence type="ECO:0000313" key="9">
    <source>
        <dbReference type="Proteomes" id="UP001140560"/>
    </source>
</evidence>
<keyword evidence="3 7" id="KW-0479">Metal-binding</keyword>
<dbReference type="InterPro" id="IPR047146">
    <property type="entry name" value="Cyt_P450_E_CYP52_fungi"/>
</dbReference>
<dbReference type="SUPFAM" id="SSF48264">
    <property type="entry name" value="Cytochrome P450"/>
    <property type="match status" value="1"/>
</dbReference>
<dbReference type="GO" id="GO:0020037">
    <property type="term" value="F:heme binding"/>
    <property type="evidence" value="ECO:0007669"/>
    <property type="project" value="InterPro"/>
</dbReference>
<comment type="similarity">
    <text evidence="2 7">Belongs to the cytochrome P450 family.</text>
</comment>
<evidence type="ECO:0000256" key="6">
    <source>
        <dbReference type="ARBA" id="ARBA00023033"/>
    </source>
</evidence>
<dbReference type="InterPro" id="IPR017972">
    <property type="entry name" value="Cyt_P450_CS"/>
</dbReference>
<dbReference type="PROSITE" id="PS00086">
    <property type="entry name" value="CYTOCHROME_P450"/>
    <property type="match status" value="1"/>
</dbReference>
<organism evidence="8 9">
    <name type="scientific">Neocucurbitaria cava</name>
    <dbReference type="NCBI Taxonomy" id="798079"/>
    <lineage>
        <taxon>Eukaryota</taxon>
        <taxon>Fungi</taxon>
        <taxon>Dikarya</taxon>
        <taxon>Ascomycota</taxon>
        <taxon>Pezizomycotina</taxon>
        <taxon>Dothideomycetes</taxon>
        <taxon>Pleosporomycetidae</taxon>
        <taxon>Pleosporales</taxon>
        <taxon>Pleosporineae</taxon>
        <taxon>Cucurbitariaceae</taxon>
        <taxon>Neocucurbitaria</taxon>
    </lineage>
</organism>
<dbReference type="InterPro" id="IPR001128">
    <property type="entry name" value="Cyt_P450"/>
</dbReference>
<evidence type="ECO:0008006" key="10">
    <source>
        <dbReference type="Google" id="ProtNLM"/>
    </source>
</evidence>
<dbReference type="Proteomes" id="UP001140560">
    <property type="component" value="Unassembled WGS sequence"/>
</dbReference>
<sequence length="401" mass="45672">MAFGLAKSWYLDGIVPYAAKRTREFGHTLNIDILGMHLIYTEDPENIEAIMSTKFSEYGKGRDLYRIWKNLMGDSIFATDGSVWEASKNMMHPHLTKARTTDLDYSEEHIQKLLKRISEAGHTADMSDLLTRFSLDLVTHVFLEESANSLEIRDFPLNNAMDQLQAFNTIRTIFKQGYWGSLVPDIFVRSHMLELNKYLDRRVDTILQNSKSTNKGSPRLVDSLRLKCQSKKEIKDQVVALLIAGRDPLGLSLVWALHELSLGFNIRTAIEDTSLPVGSGSNNREPVGILKGTQIIYSVIGMQRRSDIFGDDATVFRPERWENWSPSKWEYAPFNHGPRVCLGQSFAISHMRYALCRIFQEYQAIAPAIPNEDEKGMRLELNIKPASPVICIFKPRGVSRE</sequence>
<reference evidence="8" key="1">
    <citation type="submission" date="2022-10" db="EMBL/GenBank/DDBJ databases">
        <title>Tapping the CABI collections for fungal endophytes: first genome assemblies for Collariella, Neodidymelliopsis, Ascochyta clinopodiicola, Didymella pomorum, Didymosphaeria variabile, Neocosmospora piperis and Neocucurbitaria cava.</title>
        <authorList>
            <person name="Hill R."/>
        </authorList>
    </citation>
    <scope>NUCLEOTIDE SEQUENCE</scope>
    <source>
        <strain evidence="8">IMI 356814</strain>
    </source>
</reference>
<dbReference type="Gene3D" id="1.10.630.10">
    <property type="entry name" value="Cytochrome P450"/>
    <property type="match status" value="2"/>
</dbReference>
<protein>
    <recommendedName>
        <fullName evidence="10">Cytochrome P450</fullName>
    </recommendedName>
</protein>
<keyword evidence="4 7" id="KW-0560">Oxidoreductase</keyword>
<name>A0A9W8YGB9_9PLEO</name>
<dbReference type="GO" id="GO:0005506">
    <property type="term" value="F:iron ion binding"/>
    <property type="evidence" value="ECO:0007669"/>
    <property type="project" value="InterPro"/>
</dbReference>
<evidence type="ECO:0000256" key="4">
    <source>
        <dbReference type="ARBA" id="ARBA00023002"/>
    </source>
</evidence>
<keyword evidence="9" id="KW-1185">Reference proteome</keyword>
<keyword evidence="7" id="KW-0349">Heme</keyword>